<dbReference type="EMBL" id="BBXV01000041">
    <property type="protein sequence ID" value="GAQ19191.1"/>
    <property type="molecule type" value="Genomic_DNA"/>
</dbReference>
<feature type="signal peptide" evidence="2">
    <location>
        <begin position="1"/>
        <end position="25"/>
    </location>
</feature>
<evidence type="ECO:0000313" key="4">
    <source>
        <dbReference type="Proteomes" id="UP000052946"/>
    </source>
</evidence>
<dbReference type="RefSeq" id="WP_058950934.1">
    <property type="nucleotide sequence ID" value="NZ_BBXV01000041.1"/>
</dbReference>
<sequence>MNKRFFILSFVLLLCSFFSLGYVSAAEANEADASKELDIQLSPNDYLFQVPNMKPGDWAPRDLKISNDGKQDFSYHVELANTTEEKRLFNELIIEVADGDEQLYKGNLPNFAIPDRSLDAGEQEELKLTVYFPDHLGNEFQGLETEFVLIFTAEGEEDQQDSISVGGNVSNGDGNGASGVKGGAALPNTSTDIFTLLLFGTILLAVGGGILVIRKLRLIKDHRI</sequence>
<keyword evidence="1" id="KW-1133">Transmembrane helix</keyword>
<evidence type="ECO:0000256" key="1">
    <source>
        <dbReference type="SAM" id="Phobius"/>
    </source>
</evidence>
<keyword evidence="2" id="KW-0732">Signal</keyword>
<dbReference type="OrthoDB" id="2566057at2"/>
<reference evidence="4" key="1">
    <citation type="submission" date="2015-07" db="EMBL/GenBank/DDBJ databases">
        <title>Draft Genome Sequence of Oceanobacillus picturae Heshi-B3 that Was Isolated from Fermented Rice Bran with Aging Salted Mackerel, Which Was Named Heshiko as Traditional Fermented Seafood in Japan.</title>
        <authorList>
            <person name="Akuzawa S."/>
            <person name="Nakagawa J."/>
            <person name="Kanekatsu T."/>
            <person name="Kanesaki Y."/>
            <person name="Suzuki T."/>
        </authorList>
    </citation>
    <scope>NUCLEOTIDE SEQUENCE [LARGE SCALE GENOMIC DNA]</scope>
    <source>
        <strain evidence="4">Heshi-B3</strain>
    </source>
</reference>
<keyword evidence="1" id="KW-0472">Membrane</keyword>
<feature type="chain" id="PRO_5006864807" evidence="2">
    <location>
        <begin position="26"/>
        <end position="224"/>
    </location>
</feature>
<evidence type="ECO:0000313" key="3">
    <source>
        <dbReference type="EMBL" id="GAQ19191.1"/>
    </source>
</evidence>
<dbReference type="AlphaFoldDB" id="A0A0U9H936"/>
<evidence type="ECO:0000256" key="2">
    <source>
        <dbReference type="SAM" id="SignalP"/>
    </source>
</evidence>
<gene>
    <name evidence="3" type="ORF">OPHB3_3153</name>
</gene>
<comment type="caution">
    <text evidence="3">The sequence shown here is derived from an EMBL/GenBank/DDBJ whole genome shotgun (WGS) entry which is preliminary data.</text>
</comment>
<feature type="transmembrane region" description="Helical" evidence="1">
    <location>
        <begin position="193"/>
        <end position="213"/>
    </location>
</feature>
<proteinExistence type="predicted"/>
<organism evidence="3 4">
    <name type="scientific">Oceanobacillus picturae</name>
    <dbReference type="NCBI Taxonomy" id="171693"/>
    <lineage>
        <taxon>Bacteria</taxon>
        <taxon>Bacillati</taxon>
        <taxon>Bacillota</taxon>
        <taxon>Bacilli</taxon>
        <taxon>Bacillales</taxon>
        <taxon>Bacillaceae</taxon>
        <taxon>Oceanobacillus</taxon>
    </lineage>
</organism>
<dbReference type="Proteomes" id="UP000052946">
    <property type="component" value="Unassembled WGS sequence"/>
</dbReference>
<accession>A0A0U9H936</accession>
<protein>
    <submittedName>
        <fullName evidence="3">Cell wall anchor domain-containing protein</fullName>
    </submittedName>
</protein>
<keyword evidence="1" id="KW-0812">Transmembrane</keyword>
<reference evidence="3 4" key="2">
    <citation type="journal article" date="2016" name="Genome Announc.">
        <title>Draft Genome Sequence of Oceanobacillus picturae Heshi-B3, Isolated from Fermented Rice Bran in a Traditional Japanese Seafood Dish.</title>
        <authorList>
            <person name="Akuzawa S."/>
            <person name="Nagaoka J."/>
            <person name="Kanekatsu M."/>
            <person name="Kanesaki Y."/>
            <person name="Suzuki T."/>
        </authorList>
    </citation>
    <scope>NUCLEOTIDE SEQUENCE [LARGE SCALE GENOMIC DNA]</scope>
    <source>
        <strain evidence="3 4">Heshi-B3</strain>
    </source>
</reference>
<name>A0A0U9H936_9BACI</name>